<name>A0A561EIY7_9ACTN</name>
<organism evidence="1 2">
    <name type="scientific">Kitasatospora atroaurantiaca</name>
    <dbReference type="NCBI Taxonomy" id="285545"/>
    <lineage>
        <taxon>Bacteria</taxon>
        <taxon>Bacillati</taxon>
        <taxon>Actinomycetota</taxon>
        <taxon>Actinomycetes</taxon>
        <taxon>Kitasatosporales</taxon>
        <taxon>Streptomycetaceae</taxon>
        <taxon>Kitasatospora</taxon>
    </lineage>
</organism>
<gene>
    <name evidence="1" type="ORF">FB465_0482</name>
</gene>
<protein>
    <submittedName>
        <fullName evidence="1">Uncharacterized protein</fullName>
    </submittedName>
</protein>
<dbReference type="EMBL" id="VIVR01000001">
    <property type="protein sequence ID" value="TWE15581.1"/>
    <property type="molecule type" value="Genomic_DNA"/>
</dbReference>
<evidence type="ECO:0000313" key="1">
    <source>
        <dbReference type="EMBL" id="TWE15581.1"/>
    </source>
</evidence>
<reference evidence="1 2" key="1">
    <citation type="submission" date="2019-06" db="EMBL/GenBank/DDBJ databases">
        <title>Sequencing the genomes of 1000 actinobacteria strains.</title>
        <authorList>
            <person name="Klenk H.-P."/>
        </authorList>
    </citation>
    <scope>NUCLEOTIDE SEQUENCE [LARGE SCALE GENOMIC DNA]</scope>
    <source>
        <strain evidence="1 2">DSM 41649</strain>
    </source>
</reference>
<evidence type="ECO:0000313" key="2">
    <source>
        <dbReference type="Proteomes" id="UP000318416"/>
    </source>
</evidence>
<dbReference type="Proteomes" id="UP000318416">
    <property type="component" value="Unassembled WGS sequence"/>
</dbReference>
<keyword evidence="2" id="KW-1185">Reference proteome</keyword>
<dbReference type="OrthoDB" id="3682882at2"/>
<accession>A0A561EIY7</accession>
<proteinExistence type="predicted"/>
<dbReference type="RefSeq" id="WP_145787146.1">
    <property type="nucleotide sequence ID" value="NZ_BAAABR010000028.1"/>
</dbReference>
<sequence length="73" mass="8127">MLVTDIDDLSYVAVMYPGLDVYLADLADVLDLDFDTHTSLIDHPEYGARMREHAENTGLGPDGIEFQDLSWPG</sequence>
<dbReference type="AlphaFoldDB" id="A0A561EIY7"/>
<comment type="caution">
    <text evidence="1">The sequence shown here is derived from an EMBL/GenBank/DDBJ whole genome shotgun (WGS) entry which is preliminary data.</text>
</comment>